<dbReference type="Pfam" id="PF01522">
    <property type="entry name" value="Polysacc_deac_1"/>
    <property type="match status" value="1"/>
</dbReference>
<evidence type="ECO:0000256" key="1">
    <source>
        <dbReference type="ARBA" id="ARBA00003236"/>
    </source>
</evidence>
<evidence type="ECO:0000256" key="2">
    <source>
        <dbReference type="ARBA" id="ARBA00010973"/>
    </source>
</evidence>
<feature type="domain" description="NodB homology" evidence="5">
    <location>
        <begin position="35"/>
        <end position="268"/>
    </location>
</feature>
<dbReference type="EMBL" id="CP088147">
    <property type="protein sequence ID" value="UTU53135.1"/>
    <property type="molecule type" value="Genomic_DNA"/>
</dbReference>
<dbReference type="InterPro" id="IPR037950">
    <property type="entry name" value="PgdA-like"/>
</dbReference>
<dbReference type="SUPFAM" id="SSF88713">
    <property type="entry name" value="Glycoside hydrolase/deacetylase"/>
    <property type="match status" value="1"/>
</dbReference>
<dbReference type="CDD" id="cd10938">
    <property type="entry name" value="CE4_HpPgdA_like"/>
    <property type="match status" value="1"/>
</dbReference>
<dbReference type="AlphaFoldDB" id="A0AB38TEY9"/>
<dbReference type="Proteomes" id="UP001060070">
    <property type="component" value="Chromosome"/>
</dbReference>
<dbReference type="InterPro" id="IPR002509">
    <property type="entry name" value="NODB_dom"/>
</dbReference>
<dbReference type="Gene3D" id="3.20.20.370">
    <property type="entry name" value="Glycoside hydrolase/deacetylase"/>
    <property type="match status" value="1"/>
</dbReference>
<reference evidence="6 7" key="1">
    <citation type="journal article" date="2022" name="Microbiol. Resour. Announc.">
        <title>Complete Genome Sequence of Mesorhizobium ciceri Strain R30, a Rhizobium Used as a Commercial Inoculant for Chickpea in Argentina.</title>
        <authorList>
            <person name="Foresto E."/>
            <person name="Revale S."/>
            <person name="Primo E."/>
            <person name="Nievas F."/>
            <person name="Carezzano E."/>
            <person name="Puente M."/>
            <person name="Alzari P."/>
            <person name="Mart M."/>
            <person name="Ben-Assaya M."/>
            <person name="Mornico D."/>
            <person name="Santoro M."/>
            <person name="Mart F."/>
            <person name="Giordano W."/>
            <person name="Bogino P."/>
        </authorList>
    </citation>
    <scope>NUCLEOTIDE SEQUENCE [LARGE SCALE GENOMIC DNA]</scope>
    <source>
        <strain evidence="6 7">R30</strain>
    </source>
</reference>
<name>A0AB38TEY9_9HYPH</name>
<comment type="similarity">
    <text evidence="2">Belongs to the polysaccharide deacetylase family.</text>
</comment>
<sequence>MGKLKLPAGKKIAVNLGADFDAQALWLGGFNRPTPSAMSRGEFGAAVGVPRLLDLFKREGIRSTFFTPAHTVDTFPEVSKRIRDEGHEIGHHGYYHENPTLLSSDTEKRLMDLAFRTYKKVLDLRPVGYRSPYWDFSDNTLDLIEEAGFSYDSSLMARDLVPYRPQRWQIRWEEGNVAGPASKVLELPVSWYLDDWPPFAYTGTHVGMGDTDIVLRRWKDIFDYAYKNQPDGVYTLALHPQIIGQAHHMVLLERLIKHIKSHEGVWFATCEEIAGCWEDDADDRRLMALPDARGVEPMPADYSWPGRQV</sequence>
<keyword evidence="7" id="KW-1185">Reference proteome</keyword>
<organism evidence="6 7">
    <name type="scientific">Mesorhizobium ciceri</name>
    <dbReference type="NCBI Taxonomy" id="39645"/>
    <lineage>
        <taxon>Bacteria</taxon>
        <taxon>Pseudomonadati</taxon>
        <taxon>Pseudomonadota</taxon>
        <taxon>Alphaproteobacteria</taxon>
        <taxon>Hyphomicrobiales</taxon>
        <taxon>Phyllobacteriaceae</taxon>
        <taxon>Mesorhizobium</taxon>
    </lineage>
</organism>
<gene>
    <name evidence="6" type="ORF">LRP29_06845</name>
</gene>
<proteinExistence type="inferred from homology"/>
<protein>
    <recommendedName>
        <fullName evidence="3">Chitooligosaccharide deacetylase</fullName>
    </recommendedName>
    <alternativeName>
        <fullName evidence="4">Nodulation protein B</fullName>
    </alternativeName>
</protein>
<comment type="function">
    <text evidence="1">Is involved in generating a small heat-stable compound (Nod), an acylated oligomer of N-acetylglucosamine, that stimulates mitosis in various plant protoplasts.</text>
</comment>
<dbReference type="RefSeq" id="WP_024505804.1">
    <property type="nucleotide sequence ID" value="NZ_CP088147.1"/>
</dbReference>
<evidence type="ECO:0000313" key="6">
    <source>
        <dbReference type="EMBL" id="UTU53135.1"/>
    </source>
</evidence>
<dbReference type="PANTHER" id="PTHR47561:SF1">
    <property type="entry name" value="POLYSACCHARIDE DEACETYLASE FAMILY PROTEIN (AFU_ORTHOLOGUE AFUA_6G05030)"/>
    <property type="match status" value="1"/>
</dbReference>
<accession>A0AB38TEY9</accession>
<dbReference type="GO" id="GO:0005975">
    <property type="term" value="P:carbohydrate metabolic process"/>
    <property type="evidence" value="ECO:0007669"/>
    <property type="project" value="InterPro"/>
</dbReference>
<dbReference type="GO" id="GO:0016810">
    <property type="term" value="F:hydrolase activity, acting on carbon-nitrogen (but not peptide) bonds"/>
    <property type="evidence" value="ECO:0007669"/>
    <property type="project" value="InterPro"/>
</dbReference>
<dbReference type="InterPro" id="IPR011330">
    <property type="entry name" value="Glyco_hydro/deAcase_b/a-brl"/>
</dbReference>
<evidence type="ECO:0000256" key="4">
    <source>
        <dbReference type="ARBA" id="ARBA00032976"/>
    </source>
</evidence>
<dbReference type="PANTHER" id="PTHR47561">
    <property type="entry name" value="POLYSACCHARIDE DEACETYLASE FAMILY PROTEIN (AFU_ORTHOLOGUE AFUA_6G05030)"/>
    <property type="match status" value="1"/>
</dbReference>
<evidence type="ECO:0000256" key="3">
    <source>
        <dbReference type="ARBA" id="ARBA00020071"/>
    </source>
</evidence>
<dbReference type="PROSITE" id="PS51677">
    <property type="entry name" value="NODB"/>
    <property type="match status" value="1"/>
</dbReference>
<evidence type="ECO:0000259" key="5">
    <source>
        <dbReference type="PROSITE" id="PS51677"/>
    </source>
</evidence>
<evidence type="ECO:0000313" key="7">
    <source>
        <dbReference type="Proteomes" id="UP001060070"/>
    </source>
</evidence>